<comment type="caution">
    <text evidence="9">The sequence shown here is derived from an EMBL/GenBank/DDBJ whole genome shotgun (WGS) entry which is preliminary data.</text>
</comment>
<reference evidence="9 10" key="1">
    <citation type="submission" date="2017-06" db="EMBL/GenBank/DDBJ databases">
        <title>Comparative genomic analysis of Ambrosia Fusariam Clade fungi.</title>
        <authorList>
            <person name="Stajich J.E."/>
            <person name="Carrillo J."/>
            <person name="Kijimoto T."/>
            <person name="Eskalen A."/>
            <person name="O'Donnell K."/>
            <person name="Kasson M."/>
        </authorList>
    </citation>
    <scope>NUCLEOTIDE SEQUENCE [LARGE SCALE GENOMIC DNA]</scope>
    <source>
        <strain evidence="9 10">NRRL62606</strain>
    </source>
</reference>
<keyword evidence="3 7" id="KW-1133">Transmembrane helix</keyword>
<proteinExistence type="inferred from homology"/>
<dbReference type="PANTHER" id="PTHR33048">
    <property type="entry name" value="PTH11-LIKE INTEGRAL MEMBRANE PROTEIN (AFU_ORTHOLOGUE AFUA_5G11245)"/>
    <property type="match status" value="1"/>
</dbReference>
<feature type="transmembrane region" description="Helical" evidence="7">
    <location>
        <begin position="6"/>
        <end position="25"/>
    </location>
</feature>
<dbReference type="EMBL" id="NKCL01000106">
    <property type="protein sequence ID" value="RSL82160.1"/>
    <property type="molecule type" value="Genomic_DNA"/>
</dbReference>
<dbReference type="PANTHER" id="PTHR33048:SF47">
    <property type="entry name" value="INTEGRAL MEMBRANE PROTEIN-RELATED"/>
    <property type="match status" value="1"/>
</dbReference>
<evidence type="ECO:0000259" key="8">
    <source>
        <dbReference type="Pfam" id="PF20684"/>
    </source>
</evidence>
<evidence type="ECO:0000256" key="4">
    <source>
        <dbReference type="ARBA" id="ARBA00023136"/>
    </source>
</evidence>
<feature type="transmembrane region" description="Helical" evidence="7">
    <location>
        <begin position="203"/>
        <end position="223"/>
    </location>
</feature>
<comment type="subcellular location">
    <subcellularLocation>
        <location evidence="1">Membrane</location>
        <topology evidence="1">Multi-pass membrane protein</topology>
    </subcellularLocation>
</comment>
<keyword evidence="2 7" id="KW-0812">Transmembrane</keyword>
<evidence type="ECO:0000256" key="2">
    <source>
        <dbReference type="ARBA" id="ARBA00022692"/>
    </source>
</evidence>
<dbReference type="GO" id="GO:0016020">
    <property type="term" value="C:membrane"/>
    <property type="evidence" value="ECO:0007669"/>
    <property type="project" value="UniProtKB-SubCell"/>
</dbReference>
<protein>
    <recommendedName>
        <fullName evidence="8">Rhodopsin domain-containing protein</fullName>
    </recommendedName>
</protein>
<gene>
    <name evidence="9" type="ORF">CEP51_005351</name>
</gene>
<feature type="compositionally biased region" description="Polar residues" evidence="6">
    <location>
        <begin position="345"/>
        <end position="355"/>
    </location>
</feature>
<accession>A0A428RXA1</accession>
<evidence type="ECO:0000313" key="9">
    <source>
        <dbReference type="EMBL" id="RSL82160.1"/>
    </source>
</evidence>
<name>A0A428RXA1_9HYPO</name>
<comment type="similarity">
    <text evidence="5">Belongs to the SAT4 family.</text>
</comment>
<keyword evidence="10" id="KW-1185">Reference proteome</keyword>
<feature type="transmembrane region" description="Helical" evidence="7">
    <location>
        <begin position="243"/>
        <end position="263"/>
    </location>
</feature>
<evidence type="ECO:0000256" key="7">
    <source>
        <dbReference type="SAM" id="Phobius"/>
    </source>
</evidence>
<feature type="region of interest" description="Disordered" evidence="6">
    <location>
        <begin position="302"/>
        <end position="331"/>
    </location>
</feature>
<feature type="region of interest" description="Disordered" evidence="6">
    <location>
        <begin position="345"/>
        <end position="366"/>
    </location>
</feature>
<evidence type="ECO:0000313" key="10">
    <source>
        <dbReference type="Proteomes" id="UP000287972"/>
    </source>
</evidence>
<feature type="transmembrane region" description="Helical" evidence="7">
    <location>
        <begin position="169"/>
        <end position="191"/>
    </location>
</feature>
<sequence length="427" mass="47457">MQSRQPDLLCAEFITFPAATVFLLLRIVSRRITRVGFWWDDWFAILCYATAVTWAIMIPLWIERGFGLHATDVKSMSFEDANSLTKKYLFFIEHIYAHTLFFAKISILMFYWRMFRVTNIKIAIKVLLGCSVIWILARTFLTTFHCLPVEAFWDYHIKKKTCAIESSKFFFGTVLAHVIIDVAILVLPIVQIQKLQLPGMQKLGIILMFMFGILVCIAGLVIVGVSTTFDNTSPDMTWNLAPIIIWATVEVNLVTISTCLPTIRPACIYIFTCTNPTSSLGSASNSYGQSYGRSQAKKSIRLSTLPKDESSSTHQLAGDEEGGSGSISSDFESHALDRHHGNIATVTVPNNNNRTSGDHHNSGSFGGGIMVKNETVVRVSTAKPLAASLTLSFLTLDVTIVSAPTKQKDVTNIKPCLIPTHSFVKIE</sequence>
<feature type="transmembrane region" description="Helical" evidence="7">
    <location>
        <begin position="122"/>
        <end position="141"/>
    </location>
</feature>
<feature type="transmembrane region" description="Helical" evidence="7">
    <location>
        <begin position="88"/>
        <end position="110"/>
    </location>
</feature>
<organism evidence="9 10">
    <name type="scientific">Fusarium floridanum</name>
    <dbReference type="NCBI Taxonomy" id="1325733"/>
    <lineage>
        <taxon>Eukaryota</taxon>
        <taxon>Fungi</taxon>
        <taxon>Dikarya</taxon>
        <taxon>Ascomycota</taxon>
        <taxon>Pezizomycotina</taxon>
        <taxon>Sordariomycetes</taxon>
        <taxon>Hypocreomycetidae</taxon>
        <taxon>Hypocreales</taxon>
        <taxon>Nectriaceae</taxon>
        <taxon>Fusarium</taxon>
        <taxon>Fusarium solani species complex</taxon>
    </lineage>
</organism>
<evidence type="ECO:0000256" key="3">
    <source>
        <dbReference type="ARBA" id="ARBA00022989"/>
    </source>
</evidence>
<evidence type="ECO:0000256" key="6">
    <source>
        <dbReference type="SAM" id="MobiDB-lite"/>
    </source>
</evidence>
<feature type="transmembrane region" description="Helical" evidence="7">
    <location>
        <begin position="37"/>
        <end position="62"/>
    </location>
</feature>
<dbReference type="AlphaFoldDB" id="A0A428RXA1"/>
<dbReference type="InterPro" id="IPR052337">
    <property type="entry name" value="SAT4-like"/>
</dbReference>
<dbReference type="Proteomes" id="UP000287972">
    <property type="component" value="Unassembled WGS sequence"/>
</dbReference>
<dbReference type="Pfam" id="PF20684">
    <property type="entry name" value="Fung_rhodopsin"/>
    <property type="match status" value="1"/>
</dbReference>
<feature type="domain" description="Rhodopsin" evidence="8">
    <location>
        <begin position="25"/>
        <end position="266"/>
    </location>
</feature>
<evidence type="ECO:0000256" key="5">
    <source>
        <dbReference type="ARBA" id="ARBA00038359"/>
    </source>
</evidence>
<evidence type="ECO:0000256" key="1">
    <source>
        <dbReference type="ARBA" id="ARBA00004141"/>
    </source>
</evidence>
<dbReference type="InterPro" id="IPR049326">
    <property type="entry name" value="Rhodopsin_dom_fungi"/>
</dbReference>
<keyword evidence="4 7" id="KW-0472">Membrane</keyword>